<evidence type="ECO:0000313" key="9">
    <source>
        <dbReference type="Proteomes" id="UP000705508"/>
    </source>
</evidence>
<dbReference type="InterPro" id="IPR011961">
    <property type="entry name" value="RimM"/>
</dbReference>
<dbReference type="HAMAP" id="MF_00014">
    <property type="entry name" value="Ribosome_mat_RimM"/>
    <property type="match status" value="1"/>
</dbReference>
<comment type="domain">
    <text evidence="5">The PRC barrel domain binds ribosomal protein uS19.</text>
</comment>
<evidence type="ECO:0000256" key="3">
    <source>
        <dbReference type="ARBA" id="ARBA00022552"/>
    </source>
</evidence>
<dbReference type="RefSeq" id="WP_204906868.1">
    <property type="nucleotide sequence ID" value="NZ_JACJKS010000013.1"/>
</dbReference>
<dbReference type="GO" id="GO:0005840">
    <property type="term" value="C:ribosome"/>
    <property type="evidence" value="ECO:0007669"/>
    <property type="project" value="InterPro"/>
</dbReference>
<dbReference type="PANTHER" id="PTHR33692:SF1">
    <property type="entry name" value="RIBOSOME MATURATION FACTOR RIMM"/>
    <property type="match status" value="1"/>
</dbReference>
<dbReference type="AlphaFoldDB" id="A0A939BHC0"/>
<evidence type="ECO:0000256" key="2">
    <source>
        <dbReference type="ARBA" id="ARBA00022517"/>
    </source>
</evidence>
<protein>
    <recommendedName>
        <fullName evidence="5">Ribosome maturation factor RimM</fullName>
    </recommendedName>
</protein>
<organism evidence="8 9">
    <name type="scientific">Mordavella massiliensis</name>
    <dbReference type="NCBI Taxonomy" id="1871024"/>
    <lineage>
        <taxon>Bacteria</taxon>
        <taxon>Bacillati</taxon>
        <taxon>Bacillota</taxon>
        <taxon>Clostridia</taxon>
        <taxon>Eubacteriales</taxon>
        <taxon>Clostridiaceae</taxon>
        <taxon>Mordavella</taxon>
    </lineage>
</organism>
<dbReference type="EMBL" id="JACJKS010000013">
    <property type="protein sequence ID" value="MBM6948864.1"/>
    <property type="molecule type" value="Genomic_DNA"/>
</dbReference>
<gene>
    <name evidence="5 8" type="primary">rimM</name>
    <name evidence="8" type="ORF">H6A20_09400</name>
</gene>
<accession>A0A939BHC0</accession>
<keyword evidence="4 5" id="KW-0143">Chaperone</keyword>
<evidence type="ECO:0000256" key="5">
    <source>
        <dbReference type="HAMAP-Rule" id="MF_00014"/>
    </source>
</evidence>
<dbReference type="GO" id="GO:0043022">
    <property type="term" value="F:ribosome binding"/>
    <property type="evidence" value="ECO:0007669"/>
    <property type="project" value="InterPro"/>
</dbReference>
<dbReference type="InterPro" id="IPR011033">
    <property type="entry name" value="PRC_barrel-like_sf"/>
</dbReference>
<dbReference type="InterPro" id="IPR027275">
    <property type="entry name" value="PRC-brl_dom"/>
</dbReference>
<keyword evidence="3 5" id="KW-0698">rRNA processing</keyword>
<dbReference type="InterPro" id="IPR009000">
    <property type="entry name" value="Transl_B-barrel_sf"/>
</dbReference>
<dbReference type="Pfam" id="PF01782">
    <property type="entry name" value="RimM"/>
    <property type="match status" value="1"/>
</dbReference>
<evidence type="ECO:0000256" key="4">
    <source>
        <dbReference type="ARBA" id="ARBA00023186"/>
    </source>
</evidence>
<comment type="similarity">
    <text evidence="5">Belongs to the RimM family.</text>
</comment>
<dbReference type="GO" id="GO:0006364">
    <property type="term" value="P:rRNA processing"/>
    <property type="evidence" value="ECO:0007669"/>
    <property type="project" value="UniProtKB-UniRule"/>
</dbReference>
<dbReference type="PANTHER" id="PTHR33692">
    <property type="entry name" value="RIBOSOME MATURATION FACTOR RIMM"/>
    <property type="match status" value="1"/>
</dbReference>
<dbReference type="GO" id="GO:0042274">
    <property type="term" value="P:ribosomal small subunit biogenesis"/>
    <property type="evidence" value="ECO:0007669"/>
    <property type="project" value="UniProtKB-UniRule"/>
</dbReference>
<name>A0A939BHC0_9CLOT</name>
<comment type="function">
    <text evidence="5">An accessory protein needed during the final step in the assembly of 30S ribosomal subunit, possibly for assembly of the head region. Essential for efficient processing of 16S rRNA. May be needed both before and after RbfA during the maturation of 16S rRNA. It has affinity for free ribosomal 30S subunits but not for 70S ribosomes.</text>
</comment>
<keyword evidence="1 5" id="KW-0963">Cytoplasm</keyword>
<evidence type="ECO:0000259" key="6">
    <source>
        <dbReference type="Pfam" id="PF01782"/>
    </source>
</evidence>
<feature type="domain" description="RimM N-terminal" evidence="6">
    <location>
        <begin position="7"/>
        <end position="88"/>
    </location>
</feature>
<proteinExistence type="inferred from homology"/>
<dbReference type="Gene3D" id="2.30.30.240">
    <property type="entry name" value="PRC-barrel domain"/>
    <property type="match status" value="1"/>
</dbReference>
<dbReference type="InterPro" id="IPR036976">
    <property type="entry name" value="RimM_N_sf"/>
</dbReference>
<dbReference type="GO" id="GO:0005737">
    <property type="term" value="C:cytoplasm"/>
    <property type="evidence" value="ECO:0007669"/>
    <property type="project" value="UniProtKB-SubCell"/>
</dbReference>
<sequence length="170" mass="19429">MEKQLQAGVITSTHGIRGEVKVYPTTDDPQRFKELKKVYLDTGKEQIPLEIEQVKFFKQFAILKFKGIDNINDIEKYRGKSLLIDREDASPLAQDEYYIGDIIGMDVYTDDPAEHFGVLKDVMETGANDVYIIDSDRHGEVLIPAIRQCILSVDVEKNEMRIHLMEGLLP</sequence>
<dbReference type="Gene3D" id="2.40.30.60">
    <property type="entry name" value="RimM"/>
    <property type="match status" value="1"/>
</dbReference>
<reference evidence="8" key="1">
    <citation type="submission" date="2020-08" db="EMBL/GenBank/DDBJ databases">
        <authorList>
            <person name="Cejkova D."/>
            <person name="Kubasova T."/>
            <person name="Jahodarova E."/>
            <person name="Rychlik I."/>
        </authorList>
    </citation>
    <scope>NUCLEOTIDE SEQUENCE</scope>
    <source>
        <strain evidence="8">An582</strain>
    </source>
</reference>
<dbReference type="InterPro" id="IPR002676">
    <property type="entry name" value="RimM_N"/>
</dbReference>
<evidence type="ECO:0000259" key="7">
    <source>
        <dbReference type="Pfam" id="PF05239"/>
    </source>
</evidence>
<keyword evidence="2 5" id="KW-0690">Ribosome biogenesis</keyword>
<dbReference type="NCBIfam" id="TIGR02273">
    <property type="entry name" value="16S_RimM"/>
    <property type="match status" value="1"/>
</dbReference>
<comment type="subcellular location">
    <subcellularLocation>
        <location evidence="5">Cytoplasm</location>
    </subcellularLocation>
</comment>
<dbReference type="SUPFAM" id="SSF50447">
    <property type="entry name" value="Translation proteins"/>
    <property type="match status" value="1"/>
</dbReference>
<reference evidence="8" key="2">
    <citation type="journal article" date="2021" name="Sci. Rep.">
        <title>The distribution of antibiotic resistance genes in chicken gut microbiota commensals.</title>
        <authorList>
            <person name="Juricova H."/>
            <person name="Matiasovicova J."/>
            <person name="Kubasova T."/>
            <person name="Cejkova D."/>
            <person name="Rychlik I."/>
        </authorList>
    </citation>
    <scope>NUCLEOTIDE SEQUENCE</scope>
    <source>
        <strain evidence="8">An582</strain>
    </source>
</reference>
<evidence type="ECO:0000313" key="8">
    <source>
        <dbReference type="EMBL" id="MBM6948864.1"/>
    </source>
</evidence>
<comment type="subunit">
    <text evidence="5">Binds ribosomal protein uS19.</text>
</comment>
<dbReference type="Pfam" id="PF05239">
    <property type="entry name" value="PRC"/>
    <property type="match status" value="1"/>
</dbReference>
<feature type="domain" description="PRC-barrel" evidence="7">
    <location>
        <begin position="95"/>
        <end position="168"/>
    </location>
</feature>
<comment type="caution">
    <text evidence="8">The sequence shown here is derived from an EMBL/GenBank/DDBJ whole genome shotgun (WGS) entry which is preliminary data.</text>
</comment>
<dbReference type="Proteomes" id="UP000705508">
    <property type="component" value="Unassembled WGS sequence"/>
</dbReference>
<dbReference type="SUPFAM" id="SSF50346">
    <property type="entry name" value="PRC-barrel domain"/>
    <property type="match status" value="1"/>
</dbReference>
<evidence type="ECO:0000256" key="1">
    <source>
        <dbReference type="ARBA" id="ARBA00022490"/>
    </source>
</evidence>